<name>A0ABY4DY81_9NEIS</name>
<keyword evidence="4" id="KW-1185">Reference proteome</keyword>
<proteinExistence type="predicted"/>
<evidence type="ECO:0000313" key="4">
    <source>
        <dbReference type="Proteomes" id="UP000832011"/>
    </source>
</evidence>
<gene>
    <name evidence="3" type="ORF">LVJ82_11285</name>
</gene>
<feature type="compositionally biased region" description="Polar residues" evidence="2">
    <location>
        <begin position="38"/>
        <end position="47"/>
    </location>
</feature>
<feature type="region of interest" description="Disordered" evidence="2">
    <location>
        <begin position="30"/>
        <end position="56"/>
    </location>
</feature>
<evidence type="ECO:0000313" key="3">
    <source>
        <dbReference type="EMBL" id="UOO88071.1"/>
    </source>
</evidence>
<evidence type="ECO:0000256" key="1">
    <source>
        <dbReference type="SAM" id="Coils"/>
    </source>
</evidence>
<keyword evidence="1" id="KW-0175">Coiled coil</keyword>
<sequence length="510" mass="57137">METMQIVLAVVLLVFIVVLLKVKQKGQSDAAGKKNASKPVQQKASSAKKNKDGAPNKKTAVAAFAAEQNTASKVEEVNAEVKEAEAELSSMGLNQPVKVSVQEVDPLTEYKVYREFGYLDKAAEALLNYLQSHSSSDSALYFDLAEIYLQTEQYEKLVDFVLDNKAMFDRTQIEHLVKSGLELDANNLDIRVLAEELLNWDVETINTQVLHDESKQKNSSSEKDLVSQATALESGHLSNLHAIETTHRTVSLNQSDRLVTGHGIVQNITQEELQVLSVMLPTDNAMKLMRGFADYATFSHKLNRVLPKLKNPASALIDALGLDYQNKNIDAFAKHLWELYSVLGKNGQNIKDKMLGWGYSLGHHELFNRLAMVTNEQEVKDIGKEFGYRAATKNLQNHFFPLVSDDEGIGLGKSLGRDVNSILQEADAYLMYGQLDEAMQTLEQGIKSHKSEPQLYINLFELYERAEDWERLEEFSKRLRTDAGNLPEEVILAMSQLTQKLKNNNIGMVA</sequence>
<reference evidence="3 4" key="1">
    <citation type="journal article" date="2022" name="Res Sq">
        <title>Evolution of multicellular longitudinally dividing oral cavity symbionts (Neisseriaceae).</title>
        <authorList>
            <person name="Nyongesa S."/>
            <person name="Weber P."/>
            <person name="Bernet E."/>
            <person name="Pullido F."/>
            <person name="Nieckarz M."/>
            <person name="Delaby M."/>
            <person name="Nieves C."/>
            <person name="Viehboeck T."/>
            <person name="Krause N."/>
            <person name="Rivera-Millot A."/>
            <person name="Nakamura A."/>
            <person name="Vischer N."/>
            <person name="VanNieuwenhze M."/>
            <person name="Brun Y."/>
            <person name="Cava F."/>
            <person name="Bulgheresi S."/>
            <person name="Veyrier F."/>
        </authorList>
    </citation>
    <scope>NUCLEOTIDE SEQUENCE [LARGE SCALE GENOMIC DNA]</scope>
    <source>
        <strain evidence="3 4">SN4</strain>
    </source>
</reference>
<evidence type="ECO:0000256" key="2">
    <source>
        <dbReference type="SAM" id="MobiDB-lite"/>
    </source>
</evidence>
<dbReference type="SUPFAM" id="SSF48452">
    <property type="entry name" value="TPR-like"/>
    <property type="match status" value="1"/>
</dbReference>
<dbReference type="EMBL" id="CP091511">
    <property type="protein sequence ID" value="UOO88071.1"/>
    <property type="molecule type" value="Genomic_DNA"/>
</dbReference>
<accession>A0ABY4DY81</accession>
<dbReference type="Proteomes" id="UP000832011">
    <property type="component" value="Chromosome"/>
</dbReference>
<dbReference type="Gene3D" id="1.25.40.10">
    <property type="entry name" value="Tetratricopeptide repeat domain"/>
    <property type="match status" value="1"/>
</dbReference>
<dbReference type="InterPro" id="IPR011990">
    <property type="entry name" value="TPR-like_helical_dom_sf"/>
</dbReference>
<protein>
    <submittedName>
        <fullName evidence="3">Uncharacterized protein</fullName>
    </submittedName>
</protein>
<organism evidence="3 4">
    <name type="scientific">Vitreoscilla massiliensis</name>
    <dbReference type="NCBI Taxonomy" id="1689272"/>
    <lineage>
        <taxon>Bacteria</taxon>
        <taxon>Pseudomonadati</taxon>
        <taxon>Pseudomonadota</taxon>
        <taxon>Betaproteobacteria</taxon>
        <taxon>Neisseriales</taxon>
        <taxon>Neisseriaceae</taxon>
        <taxon>Vitreoscilla</taxon>
    </lineage>
</organism>
<feature type="coiled-coil region" evidence="1">
    <location>
        <begin position="67"/>
        <end position="94"/>
    </location>
</feature>